<dbReference type="AlphaFoldDB" id="A0A645FLP4"/>
<comment type="caution">
    <text evidence="1">The sequence shown here is derived from an EMBL/GenBank/DDBJ whole genome shotgun (WGS) entry which is preliminary data.</text>
</comment>
<reference evidence="1" key="1">
    <citation type="submission" date="2019-08" db="EMBL/GenBank/DDBJ databases">
        <authorList>
            <person name="Kucharzyk K."/>
            <person name="Murdoch R.W."/>
            <person name="Higgins S."/>
            <person name="Loffler F."/>
        </authorList>
    </citation>
    <scope>NUCLEOTIDE SEQUENCE</scope>
</reference>
<sequence>MLAIRHREHGLEPTQHAVGTPVLGEFDGTAKHIALVFVELGLKTFEQGEGVRGTASESGQDASLVKRTHLACRRLDDNVA</sequence>
<dbReference type="EMBL" id="VSSQ01061105">
    <property type="protein sequence ID" value="MPN14472.1"/>
    <property type="molecule type" value="Genomic_DNA"/>
</dbReference>
<proteinExistence type="predicted"/>
<organism evidence="1">
    <name type="scientific">bioreactor metagenome</name>
    <dbReference type="NCBI Taxonomy" id="1076179"/>
    <lineage>
        <taxon>unclassified sequences</taxon>
        <taxon>metagenomes</taxon>
        <taxon>ecological metagenomes</taxon>
    </lineage>
</organism>
<accession>A0A645FLP4</accession>
<protein>
    <submittedName>
        <fullName evidence="1">Uncharacterized protein</fullName>
    </submittedName>
</protein>
<gene>
    <name evidence="1" type="ORF">SDC9_161799</name>
</gene>
<name>A0A645FLP4_9ZZZZ</name>
<evidence type="ECO:0000313" key="1">
    <source>
        <dbReference type="EMBL" id="MPN14472.1"/>
    </source>
</evidence>